<feature type="region of interest" description="Disordered" evidence="1">
    <location>
        <begin position="38"/>
        <end position="61"/>
    </location>
</feature>
<evidence type="ECO:0000313" key="2">
    <source>
        <dbReference type="EMBL" id="KZN08903.1"/>
    </source>
</evidence>
<dbReference type="Proteomes" id="UP000077755">
    <property type="component" value="Chromosome 1"/>
</dbReference>
<evidence type="ECO:0000256" key="1">
    <source>
        <dbReference type="SAM" id="MobiDB-lite"/>
    </source>
</evidence>
<reference evidence="3" key="2">
    <citation type="submission" date="2022-03" db="EMBL/GenBank/DDBJ databases">
        <title>Draft title - Genomic analysis of global carrot germplasm unveils the trajectory of domestication and the origin of high carotenoid orange carrot.</title>
        <authorList>
            <person name="Iorizzo M."/>
            <person name="Ellison S."/>
            <person name="Senalik D."/>
            <person name="Macko-Podgorni A."/>
            <person name="Grzebelus D."/>
            <person name="Bostan H."/>
            <person name="Rolling W."/>
            <person name="Curaba J."/>
            <person name="Simon P."/>
        </authorList>
    </citation>
    <scope>NUCLEOTIDE SEQUENCE</scope>
    <source>
        <tissue evidence="3">Leaf</tissue>
    </source>
</reference>
<gene>
    <name evidence="2" type="ORF">DCAR_001559</name>
    <name evidence="3" type="ORF">DCAR_0101595</name>
</gene>
<evidence type="ECO:0000313" key="4">
    <source>
        <dbReference type="Proteomes" id="UP000077755"/>
    </source>
</evidence>
<dbReference type="EMBL" id="LNRQ01000001">
    <property type="protein sequence ID" value="KZN08903.1"/>
    <property type="molecule type" value="Genomic_DNA"/>
</dbReference>
<accession>A0A162B1U4</accession>
<dbReference type="EMBL" id="CP093343">
    <property type="protein sequence ID" value="WOG82431.1"/>
    <property type="molecule type" value="Genomic_DNA"/>
</dbReference>
<reference evidence="2" key="1">
    <citation type="journal article" date="2016" name="Nat. Genet.">
        <title>A high-quality carrot genome assembly provides new insights into carotenoid accumulation and asterid genome evolution.</title>
        <authorList>
            <person name="Iorizzo M."/>
            <person name="Ellison S."/>
            <person name="Senalik D."/>
            <person name="Zeng P."/>
            <person name="Satapoomin P."/>
            <person name="Huang J."/>
            <person name="Bowman M."/>
            <person name="Iovene M."/>
            <person name="Sanseverino W."/>
            <person name="Cavagnaro P."/>
            <person name="Yildiz M."/>
            <person name="Macko-Podgorni A."/>
            <person name="Moranska E."/>
            <person name="Grzebelus E."/>
            <person name="Grzebelus D."/>
            <person name="Ashrafi H."/>
            <person name="Zheng Z."/>
            <person name="Cheng S."/>
            <person name="Spooner D."/>
            <person name="Van Deynze A."/>
            <person name="Simon P."/>
        </authorList>
    </citation>
    <scope>NUCLEOTIDE SEQUENCE [LARGE SCALE GENOMIC DNA]</scope>
    <source>
        <tissue evidence="2">Leaf</tissue>
    </source>
</reference>
<protein>
    <submittedName>
        <fullName evidence="2">Uncharacterized protein</fullName>
    </submittedName>
</protein>
<feature type="region of interest" description="Disordered" evidence="1">
    <location>
        <begin position="1"/>
        <end position="22"/>
    </location>
</feature>
<dbReference type="Gramene" id="KZN08903">
    <property type="protein sequence ID" value="KZN08903"/>
    <property type="gene ID" value="DCAR_001559"/>
</dbReference>
<evidence type="ECO:0000313" key="3">
    <source>
        <dbReference type="EMBL" id="WOG82431.1"/>
    </source>
</evidence>
<keyword evidence="4" id="KW-1185">Reference proteome</keyword>
<name>A0A162B1U4_DAUCS</name>
<dbReference type="AlphaFoldDB" id="A0A162B1U4"/>
<organism evidence="2">
    <name type="scientific">Daucus carota subsp. sativus</name>
    <name type="common">Carrot</name>
    <dbReference type="NCBI Taxonomy" id="79200"/>
    <lineage>
        <taxon>Eukaryota</taxon>
        <taxon>Viridiplantae</taxon>
        <taxon>Streptophyta</taxon>
        <taxon>Embryophyta</taxon>
        <taxon>Tracheophyta</taxon>
        <taxon>Spermatophyta</taxon>
        <taxon>Magnoliopsida</taxon>
        <taxon>eudicotyledons</taxon>
        <taxon>Gunneridae</taxon>
        <taxon>Pentapetalae</taxon>
        <taxon>asterids</taxon>
        <taxon>campanulids</taxon>
        <taxon>Apiales</taxon>
        <taxon>Apiaceae</taxon>
        <taxon>Apioideae</taxon>
        <taxon>Scandiceae</taxon>
        <taxon>Daucinae</taxon>
        <taxon>Daucus</taxon>
        <taxon>Daucus sect. Daucus</taxon>
    </lineage>
</organism>
<feature type="compositionally biased region" description="Basic residues" evidence="1">
    <location>
        <begin position="41"/>
        <end position="54"/>
    </location>
</feature>
<proteinExistence type="predicted"/>
<sequence>MRGKTNSRTSSVISSAATTKSPFSRIRIRPISRVVSPVVSGRHRNKGCGSRLKRSRELSAQDRMKRKCGNCNQLVRHNARTCPEAPKDPSIR</sequence>